<dbReference type="GO" id="GO:0008270">
    <property type="term" value="F:zinc ion binding"/>
    <property type="evidence" value="ECO:0007669"/>
    <property type="project" value="UniProtKB-KW"/>
</dbReference>
<evidence type="ECO:0000256" key="14">
    <source>
        <dbReference type="ARBA" id="ARBA00023136"/>
    </source>
</evidence>
<dbReference type="PROSITE" id="PS50865">
    <property type="entry name" value="ZF_MYND_2"/>
    <property type="match status" value="1"/>
</dbReference>
<dbReference type="InterPro" id="IPR019734">
    <property type="entry name" value="TPR_rpt"/>
</dbReference>
<accession>A0A3R7XVL7</accession>
<keyword evidence="6" id="KW-0808">Transferase</keyword>
<dbReference type="GO" id="GO:0010276">
    <property type="term" value="F:phytol kinase activity"/>
    <property type="evidence" value="ECO:0007669"/>
    <property type="project" value="UniProtKB-EC"/>
</dbReference>
<keyword evidence="13" id="KW-1133">Transmembrane helix</keyword>
<keyword evidence="7" id="KW-0812">Transmembrane</keyword>
<dbReference type="EC" id="2.7.1.182" evidence="16"/>
<keyword evidence="9 18" id="KW-0863">Zinc-finger</keyword>
<dbReference type="PANTHER" id="PTHR32523">
    <property type="entry name" value="PHYTOL KINASE 1, CHLOROPLASTIC"/>
    <property type="match status" value="1"/>
</dbReference>
<proteinExistence type="inferred from homology"/>
<reference evidence="21 22" key="1">
    <citation type="submission" date="2018-06" db="EMBL/GenBank/DDBJ databases">
        <title>Comparative genomics of downy mildews reveals potential adaptations to biotrophy.</title>
        <authorList>
            <person name="Fletcher K."/>
            <person name="Klosterman S.J."/>
            <person name="Derevnina L."/>
            <person name="Martin F."/>
            <person name="Koike S."/>
            <person name="Reyes Chin-Wo S."/>
            <person name="Mou B."/>
            <person name="Michelmore R."/>
        </authorList>
    </citation>
    <scope>NUCLEOTIDE SEQUENCE [LARGE SCALE GENOMIC DNA]</scope>
    <source>
        <strain evidence="21 22">R13</strain>
    </source>
</reference>
<dbReference type="PROSITE" id="PS50005">
    <property type="entry name" value="TPR"/>
    <property type="match status" value="1"/>
</dbReference>
<keyword evidence="5" id="KW-0934">Plastid</keyword>
<dbReference type="Proteomes" id="UP000286097">
    <property type="component" value="Unassembled WGS sequence"/>
</dbReference>
<keyword evidence="12" id="KW-0809">Transit peptide</keyword>
<dbReference type="SUPFAM" id="SSF48452">
    <property type="entry name" value="TPR-like"/>
    <property type="match status" value="1"/>
</dbReference>
<evidence type="ECO:0000256" key="1">
    <source>
        <dbReference type="ARBA" id="ARBA00004141"/>
    </source>
</evidence>
<evidence type="ECO:0000256" key="10">
    <source>
        <dbReference type="ARBA" id="ARBA00022777"/>
    </source>
</evidence>
<evidence type="ECO:0000256" key="3">
    <source>
        <dbReference type="ARBA" id="ARBA00010794"/>
    </source>
</evidence>
<dbReference type="Gene3D" id="1.25.40.10">
    <property type="entry name" value="Tetratricopeptide repeat domain"/>
    <property type="match status" value="1"/>
</dbReference>
<evidence type="ECO:0000259" key="20">
    <source>
        <dbReference type="PROSITE" id="PS50865"/>
    </source>
</evidence>
<dbReference type="InterPro" id="IPR002893">
    <property type="entry name" value="Znf_MYND"/>
</dbReference>
<comment type="similarity">
    <text evidence="3">Belongs to the polyprenol kinase family.</text>
</comment>
<dbReference type="PANTHER" id="PTHR32523:SF8">
    <property type="entry name" value="DOLICHOL KINASE"/>
    <property type="match status" value="1"/>
</dbReference>
<evidence type="ECO:0000256" key="15">
    <source>
        <dbReference type="ARBA" id="ARBA00024015"/>
    </source>
</evidence>
<name>A0A3R7XVL7_9STRA</name>
<organism evidence="21 22">
    <name type="scientific">Peronospora effusa</name>
    <dbReference type="NCBI Taxonomy" id="542832"/>
    <lineage>
        <taxon>Eukaryota</taxon>
        <taxon>Sar</taxon>
        <taxon>Stramenopiles</taxon>
        <taxon>Oomycota</taxon>
        <taxon>Peronosporomycetes</taxon>
        <taxon>Peronosporales</taxon>
        <taxon>Peronosporaceae</taxon>
        <taxon>Peronospora</taxon>
    </lineage>
</organism>
<evidence type="ECO:0000256" key="9">
    <source>
        <dbReference type="ARBA" id="ARBA00022771"/>
    </source>
</evidence>
<dbReference type="OrthoDB" id="188436at2759"/>
<dbReference type="AlphaFoldDB" id="A0A3R7XVL7"/>
<dbReference type="SUPFAM" id="SSF144232">
    <property type="entry name" value="HIT/MYND zinc finger-like"/>
    <property type="match status" value="1"/>
</dbReference>
<evidence type="ECO:0000313" key="22">
    <source>
        <dbReference type="Proteomes" id="UP000286097"/>
    </source>
</evidence>
<keyword evidence="10" id="KW-0418">Kinase</keyword>
<evidence type="ECO:0000256" key="12">
    <source>
        <dbReference type="ARBA" id="ARBA00022946"/>
    </source>
</evidence>
<dbReference type="PROSITE" id="PS01360">
    <property type="entry name" value="ZF_MYND_1"/>
    <property type="match status" value="1"/>
</dbReference>
<evidence type="ECO:0000256" key="6">
    <source>
        <dbReference type="ARBA" id="ARBA00022679"/>
    </source>
</evidence>
<comment type="caution">
    <text evidence="21">The sequence shown here is derived from an EMBL/GenBank/DDBJ whole genome shotgun (WGS) entry which is preliminary data.</text>
</comment>
<dbReference type="EMBL" id="QKXF01000183">
    <property type="protein sequence ID" value="RQM14844.1"/>
    <property type="molecule type" value="Genomic_DNA"/>
</dbReference>
<evidence type="ECO:0000256" key="17">
    <source>
        <dbReference type="ARBA" id="ARBA00048889"/>
    </source>
</evidence>
<feature type="repeat" description="TPR" evidence="19">
    <location>
        <begin position="71"/>
        <end position="104"/>
    </location>
</feature>
<evidence type="ECO:0000256" key="19">
    <source>
        <dbReference type="PROSITE-ProRule" id="PRU00339"/>
    </source>
</evidence>
<evidence type="ECO:0000256" key="2">
    <source>
        <dbReference type="ARBA" id="ARBA00004229"/>
    </source>
</evidence>
<keyword evidence="8" id="KW-0479">Metal-binding</keyword>
<dbReference type="Pfam" id="PF01753">
    <property type="entry name" value="zf-MYND"/>
    <property type="match status" value="1"/>
</dbReference>
<protein>
    <recommendedName>
        <fullName evidence="16">phytol kinase</fullName>
        <ecNumber evidence="16">2.7.1.182</ecNumber>
    </recommendedName>
</protein>
<evidence type="ECO:0000256" key="13">
    <source>
        <dbReference type="ARBA" id="ARBA00022989"/>
    </source>
</evidence>
<dbReference type="InterPro" id="IPR011990">
    <property type="entry name" value="TPR-like_helical_dom_sf"/>
</dbReference>
<gene>
    <name evidence="21" type="ORF">DD237_003280</name>
</gene>
<feature type="domain" description="MYND-type" evidence="20">
    <location>
        <begin position="145"/>
        <end position="192"/>
    </location>
</feature>
<keyword evidence="11" id="KW-0862">Zinc</keyword>
<evidence type="ECO:0000256" key="11">
    <source>
        <dbReference type="ARBA" id="ARBA00022833"/>
    </source>
</evidence>
<evidence type="ECO:0000313" key="21">
    <source>
        <dbReference type="EMBL" id="RQM14844.1"/>
    </source>
</evidence>
<keyword evidence="19" id="KW-0802">TPR repeat</keyword>
<comment type="subcellular location">
    <subcellularLocation>
        <location evidence="1">Membrane</location>
        <topology evidence="1">Multi-pass membrane protein</topology>
    </subcellularLocation>
    <subcellularLocation>
        <location evidence="2">Plastid</location>
        <location evidence="2">Chloroplast</location>
    </subcellularLocation>
</comment>
<evidence type="ECO:0000256" key="8">
    <source>
        <dbReference type="ARBA" id="ARBA00022723"/>
    </source>
</evidence>
<dbReference type="InterPro" id="IPR039606">
    <property type="entry name" value="Phytol/farnesol_kinase"/>
</dbReference>
<sequence>MGTFNYTFQLMQASGKTVTSSHDAASYMDLVHRYNDAIGLMKINRLHEAEILLRDVLNRQSHAGFDELAIALTQNELGRVLRHLGALDEALELLTKALEVRDRADEAAGSCIALRDGNLTRNEIAKVYEAMGDCTKALAVREPGKRICSNEACEAFDYLDGELLACSRCKCVFYCGKTCQRHDWKTRHKLLCQEVKMEKMLVWEWDQQV</sequence>
<comment type="pathway">
    <text evidence="15">Cofactor biosynthesis; tocopherol biosynthesis.</text>
</comment>
<dbReference type="Pfam" id="PF13374">
    <property type="entry name" value="TPR_10"/>
    <property type="match status" value="1"/>
</dbReference>
<dbReference type="Gene3D" id="6.10.140.2220">
    <property type="match status" value="1"/>
</dbReference>
<dbReference type="VEuPathDB" id="FungiDB:DD237_003280"/>
<evidence type="ECO:0000256" key="5">
    <source>
        <dbReference type="ARBA" id="ARBA00022640"/>
    </source>
</evidence>
<evidence type="ECO:0000256" key="16">
    <source>
        <dbReference type="ARBA" id="ARBA00039024"/>
    </source>
</evidence>
<dbReference type="GO" id="GO:0016020">
    <property type="term" value="C:membrane"/>
    <property type="evidence" value="ECO:0007669"/>
    <property type="project" value="UniProtKB-SubCell"/>
</dbReference>
<evidence type="ECO:0000256" key="7">
    <source>
        <dbReference type="ARBA" id="ARBA00022692"/>
    </source>
</evidence>
<comment type="catalytic activity">
    <reaction evidence="17">
        <text>phytol + CTP = phytyl phosphate + CDP + H(+)</text>
        <dbReference type="Rhea" id="RHEA:38055"/>
        <dbReference type="ChEBI" id="CHEBI:15378"/>
        <dbReference type="ChEBI" id="CHEBI:17327"/>
        <dbReference type="ChEBI" id="CHEBI:37563"/>
        <dbReference type="ChEBI" id="CHEBI:58069"/>
        <dbReference type="ChEBI" id="CHEBI:75483"/>
        <dbReference type="EC" id="2.7.1.182"/>
    </reaction>
</comment>
<keyword evidence="14" id="KW-0472">Membrane</keyword>
<evidence type="ECO:0000256" key="4">
    <source>
        <dbReference type="ARBA" id="ARBA00022528"/>
    </source>
</evidence>
<keyword evidence="4" id="KW-0150">Chloroplast</keyword>
<dbReference type="GO" id="GO:0009507">
    <property type="term" value="C:chloroplast"/>
    <property type="evidence" value="ECO:0007669"/>
    <property type="project" value="UniProtKB-SubCell"/>
</dbReference>
<evidence type="ECO:0000256" key="18">
    <source>
        <dbReference type="PROSITE-ProRule" id="PRU00134"/>
    </source>
</evidence>